<organism evidence="1 2">
    <name type="scientific">Cichorium intybus</name>
    <name type="common">Chicory</name>
    <dbReference type="NCBI Taxonomy" id="13427"/>
    <lineage>
        <taxon>Eukaryota</taxon>
        <taxon>Viridiplantae</taxon>
        <taxon>Streptophyta</taxon>
        <taxon>Embryophyta</taxon>
        <taxon>Tracheophyta</taxon>
        <taxon>Spermatophyta</taxon>
        <taxon>Magnoliopsida</taxon>
        <taxon>eudicotyledons</taxon>
        <taxon>Gunneridae</taxon>
        <taxon>Pentapetalae</taxon>
        <taxon>asterids</taxon>
        <taxon>campanulids</taxon>
        <taxon>Asterales</taxon>
        <taxon>Asteraceae</taxon>
        <taxon>Cichorioideae</taxon>
        <taxon>Cichorieae</taxon>
        <taxon>Cichoriinae</taxon>
        <taxon>Cichorium</taxon>
    </lineage>
</organism>
<name>A0ACB9BH16_CICIN</name>
<gene>
    <name evidence="1" type="ORF">L2E82_32519</name>
</gene>
<accession>A0ACB9BH16</accession>
<protein>
    <submittedName>
        <fullName evidence="1">Uncharacterized protein</fullName>
    </submittedName>
</protein>
<evidence type="ECO:0000313" key="1">
    <source>
        <dbReference type="EMBL" id="KAI3721506.1"/>
    </source>
</evidence>
<dbReference type="Proteomes" id="UP001055811">
    <property type="component" value="Linkage Group LG06"/>
</dbReference>
<evidence type="ECO:0000313" key="2">
    <source>
        <dbReference type="Proteomes" id="UP001055811"/>
    </source>
</evidence>
<proteinExistence type="predicted"/>
<keyword evidence="2" id="KW-1185">Reference proteome</keyword>
<reference evidence="2" key="1">
    <citation type="journal article" date="2022" name="Mol. Ecol. Resour.">
        <title>The genomes of chicory, endive, great burdock and yacon provide insights into Asteraceae palaeo-polyploidization history and plant inulin production.</title>
        <authorList>
            <person name="Fan W."/>
            <person name="Wang S."/>
            <person name="Wang H."/>
            <person name="Wang A."/>
            <person name="Jiang F."/>
            <person name="Liu H."/>
            <person name="Zhao H."/>
            <person name="Xu D."/>
            <person name="Zhang Y."/>
        </authorList>
    </citation>
    <scope>NUCLEOTIDE SEQUENCE [LARGE SCALE GENOMIC DNA]</scope>
    <source>
        <strain evidence="2">cv. Punajuju</strain>
    </source>
</reference>
<comment type="caution">
    <text evidence="1">The sequence shown here is derived from an EMBL/GenBank/DDBJ whole genome shotgun (WGS) entry which is preliminary data.</text>
</comment>
<sequence>MHRGDRMYGYIYSALDHYPKVSFQITCGGVGRYEEQLSRFVGMSIGTHGGGGGGGIDIGSKETGRGGKGVEVLWHNKGNKILCFTYRWQFLIPKGQSNKFCYSKDSLLASLLKLYIRDSIDEI</sequence>
<dbReference type="EMBL" id="CM042014">
    <property type="protein sequence ID" value="KAI3721506.1"/>
    <property type="molecule type" value="Genomic_DNA"/>
</dbReference>
<reference evidence="1 2" key="2">
    <citation type="journal article" date="2022" name="Mol. Ecol. Resour.">
        <title>The genomes of chicory, endive, great burdock and yacon provide insights into Asteraceae paleo-polyploidization history and plant inulin production.</title>
        <authorList>
            <person name="Fan W."/>
            <person name="Wang S."/>
            <person name="Wang H."/>
            <person name="Wang A."/>
            <person name="Jiang F."/>
            <person name="Liu H."/>
            <person name="Zhao H."/>
            <person name="Xu D."/>
            <person name="Zhang Y."/>
        </authorList>
    </citation>
    <scope>NUCLEOTIDE SEQUENCE [LARGE SCALE GENOMIC DNA]</scope>
    <source>
        <strain evidence="2">cv. Punajuju</strain>
        <tissue evidence="1">Leaves</tissue>
    </source>
</reference>